<dbReference type="InterPro" id="IPR011008">
    <property type="entry name" value="Dimeric_a/b-barrel"/>
</dbReference>
<evidence type="ECO:0000313" key="3">
    <source>
        <dbReference type="EMBL" id="PSR83628.1"/>
    </source>
</evidence>
<dbReference type="EMBL" id="KZ678457">
    <property type="protein sequence ID" value="PSR83628.1"/>
    <property type="molecule type" value="Genomic_DNA"/>
</dbReference>
<evidence type="ECO:0000259" key="2">
    <source>
        <dbReference type="Pfam" id="PF07110"/>
    </source>
</evidence>
<dbReference type="InterPro" id="IPR009799">
    <property type="entry name" value="EthD_dom"/>
</dbReference>
<dbReference type="AlphaFoldDB" id="A0A2T3A6C0"/>
<accession>A0A2T3A6C0</accession>
<dbReference type="GO" id="GO:0016491">
    <property type="term" value="F:oxidoreductase activity"/>
    <property type="evidence" value="ECO:0007669"/>
    <property type="project" value="InterPro"/>
</dbReference>
<feature type="domain" description="EthD" evidence="2">
    <location>
        <begin position="13"/>
        <end position="100"/>
    </location>
</feature>
<keyword evidence="4" id="KW-1185">Reference proteome</keyword>
<protein>
    <recommendedName>
        <fullName evidence="2">EthD domain-containing protein</fullName>
    </recommendedName>
</protein>
<dbReference type="Pfam" id="PF07110">
    <property type="entry name" value="EthD"/>
    <property type="match status" value="1"/>
</dbReference>
<gene>
    <name evidence="3" type="ORF">BD289DRAFT_279320</name>
</gene>
<comment type="similarity">
    <text evidence="1">Belongs to the tpcK family.</text>
</comment>
<dbReference type="Proteomes" id="UP000241462">
    <property type="component" value="Unassembled WGS sequence"/>
</dbReference>
<name>A0A2T3A6C0_9PEZI</name>
<reference evidence="3 4" key="1">
    <citation type="journal article" date="2018" name="Mycol. Prog.">
        <title>Coniella lustricola, a new species from submerged detritus.</title>
        <authorList>
            <person name="Raudabaugh D.B."/>
            <person name="Iturriaga T."/>
            <person name="Carver A."/>
            <person name="Mondo S."/>
            <person name="Pangilinan J."/>
            <person name="Lipzen A."/>
            <person name="He G."/>
            <person name="Amirebrahimi M."/>
            <person name="Grigoriev I.V."/>
            <person name="Miller A.N."/>
        </authorList>
    </citation>
    <scope>NUCLEOTIDE SEQUENCE [LARGE SCALE GENOMIC DNA]</scope>
    <source>
        <strain evidence="3 4">B22-T-1</strain>
    </source>
</reference>
<dbReference type="OrthoDB" id="2519291at2759"/>
<dbReference type="Gene3D" id="3.30.70.100">
    <property type="match status" value="1"/>
</dbReference>
<sequence>MVFRVYLLAVKAPGISLDEFKYQWDHHHLNLLKEIAGDAYPQNHYHRYPTQARGPAETKYDGIGYLEFKDKAAFLKLGAITGTPENKARLDAHNKTFLDGDKIQMYIVDDDDVASDQK</sequence>
<evidence type="ECO:0000313" key="4">
    <source>
        <dbReference type="Proteomes" id="UP000241462"/>
    </source>
</evidence>
<proteinExistence type="inferred from homology"/>
<dbReference type="InParanoid" id="A0A2T3A6C0"/>
<evidence type="ECO:0000256" key="1">
    <source>
        <dbReference type="ARBA" id="ARBA00005986"/>
    </source>
</evidence>
<organism evidence="3 4">
    <name type="scientific">Coniella lustricola</name>
    <dbReference type="NCBI Taxonomy" id="2025994"/>
    <lineage>
        <taxon>Eukaryota</taxon>
        <taxon>Fungi</taxon>
        <taxon>Dikarya</taxon>
        <taxon>Ascomycota</taxon>
        <taxon>Pezizomycotina</taxon>
        <taxon>Sordariomycetes</taxon>
        <taxon>Sordariomycetidae</taxon>
        <taxon>Diaporthales</taxon>
        <taxon>Schizoparmaceae</taxon>
        <taxon>Coniella</taxon>
    </lineage>
</organism>
<dbReference type="SUPFAM" id="SSF54909">
    <property type="entry name" value="Dimeric alpha+beta barrel"/>
    <property type="match status" value="1"/>
</dbReference>